<reference evidence="17" key="2">
    <citation type="submission" date="2021-04" db="EMBL/GenBank/DDBJ databases">
        <authorList>
            <person name="Gilroy R."/>
        </authorList>
    </citation>
    <scope>NUCLEOTIDE SEQUENCE</scope>
    <source>
        <strain evidence="17">CHK33-7979</strain>
    </source>
</reference>
<evidence type="ECO:0000256" key="7">
    <source>
        <dbReference type="ARBA" id="ARBA00022695"/>
    </source>
</evidence>
<comment type="function">
    <text evidence="16">Catalyzes the last two sequential reactions in the de novo biosynthetic pathway for UDP-N-acetylglucosamine (UDP-GlcNAc). The C-terminal domain catalyzes the transfer of acetyl group from acetyl coenzyme A to glucosamine-1-phosphate (GlcN-1-P) to produce N-acetylglucosamine-1-phosphate (GlcNAc-1-P), which is converted into UDP-GlcNAc by the transfer of uridine 5-monophosphate (from uridine 5-triphosphate), a reaction catalyzed by the N-terminal domain.</text>
</comment>
<evidence type="ECO:0000256" key="14">
    <source>
        <dbReference type="ARBA" id="ARBA00048247"/>
    </source>
</evidence>
<comment type="similarity">
    <text evidence="3">In the C-terminal section; belongs to the transferase hexapeptide repeat family.</text>
</comment>
<evidence type="ECO:0000256" key="3">
    <source>
        <dbReference type="ARBA" id="ARBA00007707"/>
    </source>
</evidence>
<dbReference type="GO" id="GO:0003977">
    <property type="term" value="F:UDP-N-acetylglucosamine diphosphorylase activity"/>
    <property type="evidence" value="ECO:0007669"/>
    <property type="project" value="UniProtKB-EC"/>
</dbReference>
<evidence type="ECO:0000256" key="2">
    <source>
        <dbReference type="ARBA" id="ARBA00004496"/>
    </source>
</evidence>
<dbReference type="GO" id="GO:0019134">
    <property type="term" value="F:glucosamine-1-phosphate N-acetyltransferase activity"/>
    <property type="evidence" value="ECO:0007669"/>
    <property type="project" value="UniProtKB-EC"/>
</dbReference>
<keyword evidence="10" id="KW-0133">Cell shape</keyword>
<comment type="similarity">
    <text evidence="4">In the N-terminal section; belongs to the N-acetylglucosamine-1-phosphate uridyltransferase family.</text>
</comment>
<evidence type="ECO:0000313" key="18">
    <source>
        <dbReference type="Proteomes" id="UP000886824"/>
    </source>
</evidence>
<sequence length="404" mass="42505">MGSMGAIVFLPREDDTPSLMLQNILFDPACTWLSAALERAGVKRFLVVCHGDDQAAAETCFPAGTEFVTEGAGDAAGRLSAFLSSLEGSVLVFTRPVFLDDQGAGRLTGRFGADLPRGEDSGVYRVDAQALLAAAEAGEDFVTAVRAQGGTFGLVSGSYQGLLSLAHCAATWDSAQYFARHASIARLSEELSTSPVRFIDKESAYIGPRVQVGGGTVILPGTILRGQTVIGRECEIGPNTMIRDCAIGNRVTVNASQLNESTVDDGANVGPFAYVRPHCHVGKDVKVGDFVELKNSTIGDGTKISHLTYVGDTDAGAHINFGCGTVTVNYDGTAKFRTTIGDNAFIGCNTNLVAPVKIGEGAYTAAGSTVTEDVPADSLCIARSPQTIKVQWAAKRRRAKSKNK</sequence>
<evidence type="ECO:0000313" key="17">
    <source>
        <dbReference type="EMBL" id="HIY72590.1"/>
    </source>
</evidence>
<comment type="cofactor">
    <cofactor evidence="1">
        <name>Mg(2+)</name>
        <dbReference type="ChEBI" id="CHEBI:18420"/>
    </cofactor>
</comment>
<dbReference type="Pfam" id="PF00132">
    <property type="entry name" value="Hexapep"/>
    <property type="match status" value="1"/>
</dbReference>
<dbReference type="GO" id="GO:0005737">
    <property type="term" value="C:cytoplasm"/>
    <property type="evidence" value="ECO:0007669"/>
    <property type="project" value="UniProtKB-SubCell"/>
</dbReference>
<comment type="caution">
    <text evidence="17">The sequence shown here is derived from an EMBL/GenBank/DDBJ whole genome shotgun (WGS) entry which is preliminary data.</text>
</comment>
<keyword evidence="8" id="KW-0479">Metal-binding</keyword>
<dbReference type="EMBL" id="DXCX01000015">
    <property type="protein sequence ID" value="HIY72590.1"/>
    <property type="molecule type" value="Genomic_DNA"/>
</dbReference>
<evidence type="ECO:0000256" key="16">
    <source>
        <dbReference type="ARBA" id="ARBA00049628"/>
    </source>
</evidence>
<evidence type="ECO:0000256" key="5">
    <source>
        <dbReference type="ARBA" id="ARBA00022490"/>
    </source>
</evidence>
<dbReference type="GO" id="GO:0008360">
    <property type="term" value="P:regulation of cell shape"/>
    <property type="evidence" value="ECO:0007669"/>
    <property type="project" value="UniProtKB-KW"/>
</dbReference>
<comment type="catalytic activity">
    <reaction evidence="14">
        <text>alpha-D-glucosamine 1-phosphate + acetyl-CoA = N-acetyl-alpha-D-glucosamine 1-phosphate + CoA + H(+)</text>
        <dbReference type="Rhea" id="RHEA:13725"/>
        <dbReference type="ChEBI" id="CHEBI:15378"/>
        <dbReference type="ChEBI" id="CHEBI:57287"/>
        <dbReference type="ChEBI" id="CHEBI:57288"/>
        <dbReference type="ChEBI" id="CHEBI:57776"/>
        <dbReference type="ChEBI" id="CHEBI:58516"/>
        <dbReference type="EC" id="2.3.1.157"/>
    </reaction>
</comment>
<organism evidence="17 18">
    <name type="scientific">Candidatus Intestinimonas merdavium</name>
    <dbReference type="NCBI Taxonomy" id="2838622"/>
    <lineage>
        <taxon>Bacteria</taxon>
        <taxon>Bacillati</taxon>
        <taxon>Bacillota</taxon>
        <taxon>Clostridia</taxon>
        <taxon>Eubacteriales</taxon>
        <taxon>Intestinimonas</taxon>
    </lineage>
</organism>
<keyword evidence="5" id="KW-0963">Cytoplasm</keyword>
<comment type="catalytic activity">
    <reaction evidence="15">
        <text>N-acetyl-alpha-D-glucosamine 1-phosphate + UTP + H(+) = UDP-N-acetyl-alpha-D-glucosamine + diphosphate</text>
        <dbReference type="Rhea" id="RHEA:13509"/>
        <dbReference type="ChEBI" id="CHEBI:15378"/>
        <dbReference type="ChEBI" id="CHEBI:33019"/>
        <dbReference type="ChEBI" id="CHEBI:46398"/>
        <dbReference type="ChEBI" id="CHEBI:57705"/>
        <dbReference type="ChEBI" id="CHEBI:57776"/>
        <dbReference type="EC" id="2.7.7.23"/>
    </reaction>
</comment>
<keyword evidence="9" id="KW-0460">Magnesium</keyword>
<proteinExistence type="inferred from homology"/>
<dbReference type="PANTHER" id="PTHR43584:SF3">
    <property type="entry name" value="BIFUNCTIONAL PROTEIN GLMU"/>
    <property type="match status" value="1"/>
</dbReference>
<keyword evidence="6" id="KW-0808">Transferase</keyword>
<dbReference type="InterPro" id="IPR011004">
    <property type="entry name" value="Trimer_LpxA-like_sf"/>
</dbReference>
<dbReference type="GO" id="GO:0006048">
    <property type="term" value="P:UDP-N-acetylglucosamine biosynthetic process"/>
    <property type="evidence" value="ECO:0007669"/>
    <property type="project" value="InterPro"/>
</dbReference>
<dbReference type="AlphaFoldDB" id="A0A9D1Z2T2"/>
<evidence type="ECO:0000256" key="9">
    <source>
        <dbReference type="ARBA" id="ARBA00022842"/>
    </source>
</evidence>
<evidence type="ECO:0000256" key="15">
    <source>
        <dbReference type="ARBA" id="ARBA00048493"/>
    </source>
</evidence>
<dbReference type="InterPro" id="IPR050065">
    <property type="entry name" value="GlmU-like"/>
</dbReference>
<evidence type="ECO:0000256" key="4">
    <source>
        <dbReference type="ARBA" id="ARBA00007947"/>
    </source>
</evidence>
<keyword evidence="13" id="KW-0961">Cell wall biogenesis/degradation</keyword>
<evidence type="ECO:0000256" key="8">
    <source>
        <dbReference type="ARBA" id="ARBA00022723"/>
    </source>
</evidence>
<dbReference type="CDD" id="cd03353">
    <property type="entry name" value="LbH_GlmU_C"/>
    <property type="match status" value="1"/>
</dbReference>
<evidence type="ECO:0000256" key="13">
    <source>
        <dbReference type="ARBA" id="ARBA00023316"/>
    </source>
</evidence>
<dbReference type="InterPro" id="IPR038009">
    <property type="entry name" value="GlmU_C_LbH"/>
</dbReference>
<evidence type="ECO:0000256" key="1">
    <source>
        <dbReference type="ARBA" id="ARBA00001946"/>
    </source>
</evidence>
<name>A0A9D1Z2T2_9FIRM</name>
<keyword evidence="12" id="KW-0012">Acyltransferase</keyword>
<evidence type="ECO:0000256" key="10">
    <source>
        <dbReference type="ARBA" id="ARBA00022960"/>
    </source>
</evidence>
<gene>
    <name evidence="17" type="ORF">H9826_01265</name>
</gene>
<dbReference type="PANTHER" id="PTHR43584">
    <property type="entry name" value="NUCLEOTIDYL TRANSFERASE"/>
    <property type="match status" value="1"/>
</dbReference>
<dbReference type="SUPFAM" id="SSF51161">
    <property type="entry name" value="Trimeric LpxA-like enzymes"/>
    <property type="match status" value="1"/>
</dbReference>
<reference evidence="17" key="1">
    <citation type="journal article" date="2021" name="PeerJ">
        <title>Extensive microbial diversity within the chicken gut microbiome revealed by metagenomics and culture.</title>
        <authorList>
            <person name="Gilroy R."/>
            <person name="Ravi A."/>
            <person name="Getino M."/>
            <person name="Pursley I."/>
            <person name="Horton D.L."/>
            <person name="Alikhan N.F."/>
            <person name="Baker D."/>
            <person name="Gharbi K."/>
            <person name="Hall N."/>
            <person name="Watson M."/>
            <person name="Adriaenssens E.M."/>
            <person name="Foster-Nyarko E."/>
            <person name="Jarju S."/>
            <person name="Secka A."/>
            <person name="Antonio M."/>
            <person name="Oren A."/>
            <person name="Chaudhuri R.R."/>
            <person name="La Ragione R."/>
            <person name="Hildebrand F."/>
            <person name="Pallen M.J."/>
        </authorList>
    </citation>
    <scope>NUCLEOTIDE SEQUENCE</scope>
    <source>
        <strain evidence="17">CHK33-7979</strain>
    </source>
</reference>
<evidence type="ECO:0000256" key="11">
    <source>
        <dbReference type="ARBA" id="ARBA00022984"/>
    </source>
</evidence>
<dbReference type="GO" id="GO:0071555">
    <property type="term" value="P:cell wall organization"/>
    <property type="evidence" value="ECO:0007669"/>
    <property type="project" value="UniProtKB-KW"/>
</dbReference>
<dbReference type="GO" id="GO:0009252">
    <property type="term" value="P:peptidoglycan biosynthetic process"/>
    <property type="evidence" value="ECO:0007669"/>
    <property type="project" value="UniProtKB-KW"/>
</dbReference>
<evidence type="ECO:0000256" key="6">
    <source>
        <dbReference type="ARBA" id="ARBA00022679"/>
    </source>
</evidence>
<keyword evidence="11" id="KW-0573">Peptidoglycan synthesis</keyword>
<dbReference type="InterPro" id="IPR001451">
    <property type="entry name" value="Hexapep"/>
</dbReference>
<evidence type="ECO:0000256" key="12">
    <source>
        <dbReference type="ARBA" id="ARBA00023315"/>
    </source>
</evidence>
<dbReference type="GO" id="GO:0046872">
    <property type="term" value="F:metal ion binding"/>
    <property type="evidence" value="ECO:0007669"/>
    <property type="project" value="UniProtKB-KW"/>
</dbReference>
<accession>A0A9D1Z2T2</accession>
<dbReference type="Gene3D" id="2.160.10.10">
    <property type="entry name" value="Hexapeptide repeat proteins"/>
    <property type="match status" value="1"/>
</dbReference>
<dbReference type="Proteomes" id="UP000886824">
    <property type="component" value="Unassembled WGS sequence"/>
</dbReference>
<comment type="subcellular location">
    <subcellularLocation>
        <location evidence="2">Cytoplasm</location>
    </subcellularLocation>
</comment>
<keyword evidence="7" id="KW-0548">Nucleotidyltransferase</keyword>
<protein>
    <submittedName>
        <fullName evidence="17">UDP-N-acetylglucosamine diphosphorylase</fullName>
    </submittedName>
</protein>